<dbReference type="EMBL" id="VSRR010015031">
    <property type="protein sequence ID" value="MPC57737.1"/>
    <property type="molecule type" value="Genomic_DNA"/>
</dbReference>
<dbReference type="AlphaFoldDB" id="A0A5B7GKC2"/>
<accession>A0A5B7GKC2</accession>
<evidence type="ECO:0000313" key="2">
    <source>
        <dbReference type="Proteomes" id="UP000324222"/>
    </source>
</evidence>
<organism evidence="1 2">
    <name type="scientific">Portunus trituberculatus</name>
    <name type="common">Swimming crab</name>
    <name type="synonym">Neptunus trituberculatus</name>
    <dbReference type="NCBI Taxonomy" id="210409"/>
    <lineage>
        <taxon>Eukaryota</taxon>
        <taxon>Metazoa</taxon>
        <taxon>Ecdysozoa</taxon>
        <taxon>Arthropoda</taxon>
        <taxon>Crustacea</taxon>
        <taxon>Multicrustacea</taxon>
        <taxon>Malacostraca</taxon>
        <taxon>Eumalacostraca</taxon>
        <taxon>Eucarida</taxon>
        <taxon>Decapoda</taxon>
        <taxon>Pleocyemata</taxon>
        <taxon>Brachyura</taxon>
        <taxon>Eubrachyura</taxon>
        <taxon>Portunoidea</taxon>
        <taxon>Portunidae</taxon>
        <taxon>Portuninae</taxon>
        <taxon>Portunus</taxon>
    </lineage>
</organism>
<reference evidence="1 2" key="1">
    <citation type="submission" date="2019-05" db="EMBL/GenBank/DDBJ databases">
        <title>Another draft genome of Portunus trituberculatus and its Hox gene families provides insights of decapod evolution.</title>
        <authorList>
            <person name="Jeong J.-H."/>
            <person name="Song I."/>
            <person name="Kim S."/>
            <person name="Choi T."/>
            <person name="Kim D."/>
            <person name="Ryu S."/>
            <person name="Kim W."/>
        </authorList>
    </citation>
    <scope>NUCLEOTIDE SEQUENCE [LARGE SCALE GENOMIC DNA]</scope>
    <source>
        <tissue evidence="1">Muscle</tissue>
    </source>
</reference>
<keyword evidence="2" id="KW-1185">Reference proteome</keyword>
<dbReference type="Proteomes" id="UP000324222">
    <property type="component" value="Unassembled WGS sequence"/>
</dbReference>
<protein>
    <submittedName>
        <fullName evidence="1">CD2 antigen cytoplasmic tail-binding protein 2</fullName>
    </submittedName>
</protein>
<evidence type="ECO:0000313" key="1">
    <source>
        <dbReference type="EMBL" id="MPC57737.1"/>
    </source>
</evidence>
<sequence>MKEEMEDGHFDGDGFYHFKKNTVQIKDAWLDDIDWMKLTIFWSTASSSFSSVYLQSKYTDSHC</sequence>
<gene>
    <name evidence="1" type="primary">CD2BP2</name>
    <name evidence="1" type="ORF">E2C01_051724</name>
</gene>
<comment type="caution">
    <text evidence="1">The sequence shown here is derived from an EMBL/GenBank/DDBJ whole genome shotgun (WGS) entry which is preliminary data.</text>
</comment>
<name>A0A5B7GKC2_PORTR</name>
<proteinExistence type="predicted"/>
<dbReference type="OrthoDB" id="331341at2759"/>